<dbReference type="PANTHER" id="PTHR44177:SF1">
    <property type="entry name" value="TETRATRICOPEPTIDE REPEAT PROTEIN 8"/>
    <property type="match status" value="1"/>
</dbReference>
<dbReference type="STRING" id="334426.A0A0R3Q1I7"/>
<dbReference type="Proteomes" id="UP000267027">
    <property type="component" value="Unassembled WGS sequence"/>
</dbReference>
<dbReference type="GO" id="GO:0097730">
    <property type="term" value="C:non-motile cilium"/>
    <property type="evidence" value="ECO:0007669"/>
    <property type="project" value="TreeGrafter"/>
</dbReference>
<dbReference type="InterPro" id="IPR011990">
    <property type="entry name" value="TPR-like_helical_dom_sf"/>
</dbReference>
<feature type="repeat" description="TPR" evidence="1">
    <location>
        <begin position="131"/>
        <end position="164"/>
    </location>
</feature>
<dbReference type="InterPro" id="IPR019734">
    <property type="entry name" value="TPR_rpt"/>
</dbReference>
<dbReference type="GO" id="GO:1905515">
    <property type="term" value="P:non-motile cilium assembly"/>
    <property type="evidence" value="ECO:0007669"/>
    <property type="project" value="InterPro"/>
</dbReference>
<feature type="repeat" description="TPR" evidence="1">
    <location>
        <begin position="97"/>
        <end position="130"/>
    </location>
</feature>
<dbReference type="OrthoDB" id="421121at2759"/>
<keyword evidence="3" id="KW-1185">Reference proteome</keyword>
<dbReference type="InterPro" id="IPR028796">
    <property type="entry name" value="BBS8"/>
</dbReference>
<evidence type="ECO:0000313" key="4">
    <source>
        <dbReference type="WBParaSite" id="ACOC_0001287601-mRNA-1"/>
    </source>
</evidence>
<evidence type="ECO:0000313" key="3">
    <source>
        <dbReference type="Proteomes" id="UP000267027"/>
    </source>
</evidence>
<protein>
    <submittedName>
        <fullName evidence="4">TPR_REGION domain-containing protein</fullName>
    </submittedName>
</protein>
<dbReference type="WBParaSite" id="ACOC_0001287601-mRNA-1">
    <property type="protein sequence ID" value="ACOC_0001287601-mRNA-1"/>
    <property type="gene ID" value="ACOC_0001287601"/>
</dbReference>
<sequence length="199" mass="22152">MGFLQLGEVAESNECYKKILTTQATNIEAIACIATNCFYDDKPEIALCYYRRMVQMGVNNAELMMNIGLCCFACQQFDFALSSIQRAHSTATEEIAGEIWYNTGHLMLAIGDTRQASRCFRLALAVDSEHGEAMVNLGILQQMEGKLDQARSLYHSAISKSPHLFEPHFNLALLCTQVDFILLQHQVIVGTPIVVVPLT</sequence>
<dbReference type="Gene3D" id="1.25.40.10">
    <property type="entry name" value="Tetratricopeptide repeat domain"/>
    <property type="match status" value="2"/>
</dbReference>
<name>A0A0R3Q1I7_ANGCS</name>
<evidence type="ECO:0000256" key="1">
    <source>
        <dbReference type="PROSITE-ProRule" id="PRU00339"/>
    </source>
</evidence>
<organism evidence="4">
    <name type="scientific">Angiostrongylus costaricensis</name>
    <name type="common">Nematode worm</name>
    <dbReference type="NCBI Taxonomy" id="334426"/>
    <lineage>
        <taxon>Eukaryota</taxon>
        <taxon>Metazoa</taxon>
        <taxon>Ecdysozoa</taxon>
        <taxon>Nematoda</taxon>
        <taxon>Chromadorea</taxon>
        <taxon>Rhabditida</taxon>
        <taxon>Rhabditina</taxon>
        <taxon>Rhabditomorpha</taxon>
        <taxon>Strongyloidea</taxon>
        <taxon>Metastrongylidae</taxon>
        <taxon>Angiostrongylus</taxon>
    </lineage>
</organism>
<gene>
    <name evidence="2" type="ORF">ACOC_LOCUS12876</name>
</gene>
<dbReference type="PROSITE" id="PS50005">
    <property type="entry name" value="TPR"/>
    <property type="match status" value="2"/>
</dbReference>
<dbReference type="OMA" id="IAGEIWY"/>
<dbReference type="SUPFAM" id="SSF48452">
    <property type="entry name" value="TPR-like"/>
    <property type="match status" value="1"/>
</dbReference>
<dbReference type="SMART" id="SM00028">
    <property type="entry name" value="TPR"/>
    <property type="match status" value="3"/>
</dbReference>
<dbReference type="GO" id="GO:0034464">
    <property type="term" value="C:BBSome"/>
    <property type="evidence" value="ECO:0007669"/>
    <property type="project" value="InterPro"/>
</dbReference>
<dbReference type="PANTHER" id="PTHR44177">
    <property type="entry name" value="TETRATRICOPEPTIDE REPEAT PROTEIN 8"/>
    <property type="match status" value="1"/>
</dbReference>
<reference evidence="2 3" key="2">
    <citation type="submission" date="2018-11" db="EMBL/GenBank/DDBJ databases">
        <authorList>
            <consortium name="Pathogen Informatics"/>
        </authorList>
    </citation>
    <scope>NUCLEOTIDE SEQUENCE [LARGE SCALE GENOMIC DNA]</scope>
    <source>
        <strain evidence="2 3">Costa Rica</strain>
    </source>
</reference>
<dbReference type="AlphaFoldDB" id="A0A0R3Q1I7"/>
<proteinExistence type="predicted"/>
<dbReference type="GO" id="GO:0036064">
    <property type="term" value="C:ciliary basal body"/>
    <property type="evidence" value="ECO:0007669"/>
    <property type="project" value="TreeGrafter"/>
</dbReference>
<reference evidence="4" key="1">
    <citation type="submission" date="2017-02" db="UniProtKB">
        <authorList>
            <consortium name="WormBaseParasite"/>
        </authorList>
    </citation>
    <scope>IDENTIFICATION</scope>
</reference>
<accession>A0A0R3Q1I7</accession>
<dbReference type="EMBL" id="UYYA01005280">
    <property type="protein sequence ID" value="VDM64461.1"/>
    <property type="molecule type" value="Genomic_DNA"/>
</dbReference>
<evidence type="ECO:0000313" key="2">
    <source>
        <dbReference type="EMBL" id="VDM64461.1"/>
    </source>
</evidence>
<keyword evidence="1" id="KW-0802">TPR repeat</keyword>